<evidence type="ECO:0000256" key="9">
    <source>
        <dbReference type="ARBA" id="ARBA00022679"/>
    </source>
</evidence>
<feature type="domain" description="Phenol hydroxylase-like C-terminal dimerisation" evidence="18">
    <location>
        <begin position="1163"/>
        <end position="1385"/>
    </location>
</feature>
<evidence type="ECO:0000313" key="21">
    <source>
        <dbReference type="Proteomes" id="UP000781932"/>
    </source>
</evidence>
<dbReference type="InterPro" id="IPR027417">
    <property type="entry name" value="P-loop_NTPase"/>
</dbReference>
<dbReference type="Pfam" id="PF01494">
    <property type="entry name" value="FAD_binding_3"/>
    <property type="match status" value="1"/>
</dbReference>
<comment type="function">
    <text evidence="1">Polynucleotide 5'-kinase involved in rRNA processing.</text>
</comment>
<evidence type="ECO:0000256" key="14">
    <source>
        <dbReference type="ARBA" id="ARBA00023002"/>
    </source>
</evidence>
<dbReference type="PANTHER" id="PTHR43004:SF20">
    <property type="entry name" value="2-MONOOXYGENASE, PUTATIVE (AFU_ORTHOLOGUE AFUA_1G13660)-RELATED"/>
    <property type="match status" value="1"/>
</dbReference>
<feature type="domain" description="Clp1 P-loop" evidence="19">
    <location>
        <begin position="283"/>
        <end position="475"/>
    </location>
</feature>
<dbReference type="InterPro" id="IPR038220">
    <property type="entry name" value="PHOX_C_sf"/>
</dbReference>
<keyword evidence="14" id="KW-0560">Oxidoreductase</keyword>
<dbReference type="GO" id="GO:0016709">
    <property type="term" value="F:oxidoreductase activity, acting on paired donors, with incorporation or reduction of molecular oxygen, NAD(P)H as one donor, and incorporation of one atom of oxygen"/>
    <property type="evidence" value="ECO:0007669"/>
    <property type="project" value="UniProtKB-ARBA"/>
</dbReference>
<feature type="compositionally biased region" description="Acidic residues" evidence="16">
    <location>
        <begin position="674"/>
        <end position="684"/>
    </location>
</feature>
<feature type="domain" description="FAD-binding" evidence="17">
    <location>
        <begin position="716"/>
        <end position="1120"/>
    </location>
</feature>
<dbReference type="GO" id="GO:0005524">
    <property type="term" value="F:ATP binding"/>
    <property type="evidence" value="ECO:0007669"/>
    <property type="project" value="UniProtKB-KW"/>
</dbReference>
<evidence type="ECO:0000256" key="5">
    <source>
        <dbReference type="ARBA" id="ARBA00018706"/>
    </source>
</evidence>
<evidence type="ECO:0000256" key="6">
    <source>
        <dbReference type="ARBA" id="ARBA00019824"/>
    </source>
</evidence>
<dbReference type="Proteomes" id="UP000781932">
    <property type="component" value="Unassembled WGS sequence"/>
</dbReference>
<organism evidence="20 21">
    <name type="scientific">Colletotrichum karsti</name>
    <dbReference type="NCBI Taxonomy" id="1095194"/>
    <lineage>
        <taxon>Eukaryota</taxon>
        <taxon>Fungi</taxon>
        <taxon>Dikarya</taxon>
        <taxon>Ascomycota</taxon>
        <taxon>Pezizomycotina</taxon>
        <taxon>Sordariomycetes</taxon>
        <taxon>Hypocreomycetidae</taxon>
        <taxon>Glomerellales</taxon>
        <taxon>Glomerellaceae</taxon>
        <taxon>Colletotrichum</taxon>
        <taxon>Colletotrichum boninense species complex</taxon>
    </lineage>
</organism>
<reference evidence="20" key="2">
    <citation type="submission" date="2020-11" db="EMBL/GenBank/DDBJ databases">
        <title>Whole genome sequencing of Colletotrichum sp.</title>
        <authorList>
            <person name="Li H."/>
        </authorList>
    </citation>
    <scope>NUCLEOTIDE SEQUENCE</scope>
    <source>
        <strain evidence="20">CkLH20</strain>
    </source>
</reference>
<sequence>MATPKRRKIETSEGSRPMSAFALRQQLLSGSPSLSPADQPEPAPGSPVSTPTPNGRSPARARASKRAVGAESTPKSAQDQVAGTGNEVAAPDNASSQAIDPSNAQIESEKNMPQQFSTFRPNKSNSRRHAGGVLELSLKDSERFLVLGSYGIRVISGEVTVAGANIRSADGMKWVHAPHCHGIPVVRCSDETSLELHPHPQAASLRKLERLSPLFRSLWHEPEESRSSKKRATVDTYRIICTSDDAPKRALIQDLRSLPAWNKKLAGLAKVKQDQTLSVMLCGPKSSGKSTFGRILGNRLLTAPGAQRLTPRSVMVLDLDPGQPEYTPAGTISLAQVREPNLSPSFTHVATSEQSATIIRCHSIASVSPASDPELYLECALDLYHHYQNTCRGLPLIINTPGWILGTGLDLLTEMVSSFKPTEVIYMSEDGPKESVEGLQAVCKGIFTTLPSQQSEFTSRTAAHLRAMQALAYFHAKRSTPTQVTWDPAPLTTQPPLLVDYRSKNRGIFGIISYEYQPPAELLAETINGSILCLVETADVKAFDRLRGEASTSAVGGEMDVDGRDVSANLEDLVFRTPEGVPFIPNSDAQTLDPRYSQTLGLVLLRGIDTDSGALQLLTPIPLERIEAAKEAGNQLVLIHGKLDSPGWAYTEDLYYQSFSSSDVGKYDTVEVMDEDTDSDDSDKEPENPQLAGDVSGTPWIEVLQGHEKRPLPESEVDVLIIGAGPAGLMLALWLARLGVKTRIVDKRTAKIYSGQADGFQVRSLEILDSFGIAERVWKEANRMLEVSFWNPDENGTIHRSAKAVNTIPGLSRFTESVLHQGRIEQFFLDAIRDSYAADEEALGVERMVIPTSLEIDESKAEDPDAHPVTVTLRHLTEEEATPTQMLSNLSDGLFRSNLADDDVGDILDKSKSREARDEIVRAKYVVGCDGAHSWTRKTLGKDFEMKGETTDAIWGVMDIVPITDFPDIRFRTVIHSPYGAVMIIPRENRMVRLYIQLKEVSAGGGRVDRSQITPDFIFKSAQKIFSPYKLEYHYCDWWTAYQIGQRTGDHFSKHNRVFLAGDAVHTHSPKAGQGMNISMQDSYNLGWKIGLVCKNILPRDVLSTYELERKKIAKDLIAFDGKFSKLFSGRPAKDIMDETGVSSEEFQKAFHTSRMFTTGVGVNYQPTVLVAKNPDEDSEASHSLKRSEAKSTQELATNCKLGQRFPSYKVIRQSDARLWELHHKIPSNGRFRLIVFGGDISQPARRDKVNALGASLASYLPQLPTIKLSPGSDPHGGMKFKTDADPSVVDVLLVHTAPRDEIEVLKDVHEMYHPFDSKLGWDYDKVFVDGETFYEEPQKAYEKYGIGEEGAVVGLRPDGYVGLVTSVGEDGLREIQRWFGGIFQRA</sequence>
<name>A0A9P6LEU5_9PEZI</name>
<reference evidence="20" key="1">
    <citation type="submission" date="2020-03" db="EMBL/GenBank/DDBJ databases">
        <authorList>
            <person name="He L."/>
        </authorList>
    </citation>
    <scope>NUCLEOTIDE SEQUENCE</scope>
    <source>
        <strain evidence="20">CkLH20</strain>
    </source>
</reference>
<keyword evidence="10" id="KW-0547">Nucleotide-binding</keyword>
<evidence type="ECO:0000313" key="20">
    <source>
        <dbReference type="EMBL" id="KAF9873524.1"/>
    </source>
</evidence>
<dbReference type="GeneID" id="62164772"/>
<comment type="similarity">
    <text evidence="4">Belongs to the Clp1 family. NOL9/GRC3 subfamily.</text>
</comment>
<evidence type="ECO:0000256" key="10">
    <source>
        <dbReference type="ARBA" id="ARBA00022741"/>
    </source>
</evidence>
<dbReference type="FunFam" id="3.40.50.300:FF:001156">
    <property type="entry name" value="Polynucleotide 5-hydroxyl-kinase grc3"/>
    <property type="match status" value="1"/>
</dbReference>
<keyword evidence="9" id="KW-0808">Transferase</keyword>
<feature type="region of interest" description="Disordered" evidence="16">
    <location>
        <begin position="674"/>
        <end position="696"/>
    </location>
</feature>
<dbReference type="Gene3D" id="3.40.50.300">
    <property type="entry name" value="P-loop containing nucleotide triphosphate hydrolases"/>
    <property type="match status" value="1"/>
</dbReference>
<dbReference type="Gene3D" id="3.30.9.10">
    <property type="entry name" value="D-Amino Acid Oxidase, subunit A, domain 2"/>
    <property type="match status" value="1"/>
</dbReference>
<feature type="region of interest" description="Disordered" evidence="16">
    <location>
        <begin position="25"/>
        <end position="100"/>
    </location>
</feature>
<evidence type="ECO:0000256" key="8">
    <source>
        <dbReference type="ARBA" id="ARBA00022630"/>
    </source>
</evidence>
<keyword evidence="7" id="KW-0698">rRNA processing</keyword>
<dbReference type="InterPro" id="IPR032319">
    <property type="entry name" value="CLP1_P"/>
</dbReference>
<keyword evidence="12" id="KW-0274">FAD</keyword>
<dbReference type="PANTHER" id="PTHR43004">
    <property type="entry name" value="TRK SYSTEM POTASSIUM UPTAKE PROTEIN"/>
    <property type="match status" value="1"/>
</dbReference>
<dbReference type="GO" id="GO:0006364">
    <property type="term" value="P:rRNA processing"/>
    <property type="evidence" value="ECO:0007669"/>
    <property type="project" value="UniProtKB-KW"/>
</dbReference>
<dbReference type="GO" id="GO:0071949">
    <property type="term" value="F:FAD binding"/>
    <property type="evidence" value="ECO:0007669"/>
    <property type="project" value="InterPro"/>
</dbReference>
<keyword evidence="15" id="KW-0539">Nucleus</keyword>
<evidence type="ECO:0000256" key="13">
    <source>
        <dbReference type="ARBA" id="ARBA00022840"/>
    </source>
</evidence>
<dbReference type="RefSeq" id="XP_038742985.1">
    <property type="nucleotide sequence ID" value="XM_038891698.1"/>
</dbReference>
<evidence type="ECO:0000259" key="19">
    <source>
        <dbReference type="Pfam" id="PF16575"/>
    </source>
</evidence>
<dbReference type="InterPro" id="IPR012941">
    <property type="entry name" value="Phe_hydrox_C_dim_dom"/>
</dbReference>
<evidence type="ECO:0000256" key="16">
    <source>
        <dbReference type="SAM" id="MobiDB-lite"/>
    </source>
</evidence>
<dbReference type="InterPro" id="IPR002938">
    <property type="entry name" value="FAD-bd"/>
</dbReference>
<evidence type="ECO:0000256" key="11">
    <source>
        <dbReference type="ARBA" id="ARBA00022777"/>
    </source>
</evidence>
<keyword evidence="13" id="KW-0067">ATP-binding</keyword>
<proteinExistence type="inferred from homology"/>
<evidence type="ECO:0000259" key="17">
    <source>
        <dbReference type="Pfam" id="PF01494"/>
    </source>
</evidence>
<comment type="caution">
    <text evidence="20">The sequence shown here is derived from an EMBL/GenBank/DDBJ whole genome shotgun (WGS) entry which is preliminary data.</text>
</comment>
<dbReference type="EMBL" id="JAATWM020000031">
    <property type="protein sequence ID" value="KAF9873524.1"/>
    <property type="molecule type" value="Genomic_DNA"/>
</dbReference>
<feature type="compositionally biased region" description="Polar residues" evidence="16">
    <location>
        <begin position="73"/>
        <end position="83"/>
    </location>
</feature>
<dbReference type="InterPro" id="IPR036188">
    <property type="entry name" value="FAD/NAD-bd_sf"/>
</dbReference>
<dbReference type="Pfam" id="PF07976">
    <property type="entry name" value="Phe_hydrox_dim"/>
    <property type="match status" value="1"/>
</dbReference>
<dbReference type="InterPro" id="IPR036249">
    <property type="entry name" value="Thioredoxin-like_sf"/>
</dbReference>
<dbReference type="CDD" id="cd02979">
    <property type="entry name" value="PHOX_C"/>
    <property type="match status" value="1"/>
</dbReference>
<dbReference type="Pfam" id="PF16575">
    <property type="entry name" value="CLP1_P"/>
    <property type="match status" value="1"/>
</dbReference>
<keyword evidence="21" id="KW-1185">Reference proteome</keyword>
<accession>A0A9P6LEU5</accession>
<dbReference type="InterPro" id="IPR050641">
    <property type="entry name" value="RIFMO-like"/>
</dbReference>
<dbReference type="SUPFAM" id="SSF51905">
    <property type="entry name" value="FAD/NAD(P)-binding domain"/>
    <property type="match status" value="1"/>
</dbReference>
<dbReference type="Gene3D" id="3.40.30.20">
    <property type="match status" value="1"/>
</dbReference>
<evidence type="ECO:0000256" key="12">
    <source>
        <dbReference type="ARBA" id="ARBA00022827"/>
    </source>
</evidence>
<evidence type="ECO:0000256" key="4">
    <source>
        <dbReference type="ARBA" id="ARBA00011003"/>
    </source>
</evidence>
<dbReference type="GO" id="GO:0005730">
    <property type="term" value="C:nucleolus"/>
    <property type="evidence" value="ECO:0007669"/>
    <property type="project" value="UniProtKB-SubCell"/>
</dbReference>
<evidence type="ECO:0000256" key="2">
    <source>
        <dbReference type="ARBA" id="ARBA00004604"/>
    </source>
</evidence>
<comment type="subcellular location">
    <subcellularLocation>
        <location evidence="2">Nucleus</location>
        <location evidence="2">Nucleolus</location>
    </subcellularLocation>
</comment>
<evidence type="ECO:0000256" key="3">
    <source>
        <dbReference type="ARBA" id="ARBA00007801"/>
    </source>
</evidence>
<keyword evidence="8" id="KW-0285">Flavoprotein</keyword>
<evidence type="ECO:0000256" key="15">
    <source>
        <dbReference type="ARBA" id="ARBA00023242"/>
    </source>
</evidence>
<comment type="similarity">
    <text evidence="3">Belongs to the PheA/TfdB FAD monooxygenase family.</text>
</comment>
<dbReference type="Gene3D" id="3.50.50.60">
    <property type="entry name" value="FAD/NAD(P)-binding domain"/>
    <property type="match status" value="1"/>
</dbReference>
<evidence type="ECO:0000256" key="1">
    <source>
        <dbReference type="ARBA" id="ARBA00003798"/>
    </source>
</evidence>
<evidence type="ECO:0000256" key="7">
    <source>
        <dbReference type="ARBA" id="ARBA00022552"/>
    </source>
</evidence>
<keyword evidence="11" id="KW-0418">Kinase</keyword>
<evidence type="ECO:0000259" key="18">
    <source>
        <dbReference type="Pfam" id="PF07976"/>
    </source>
</evidence>
<dbReference type="SUPFAM" id="SSF54373">
    <property type="entry name" value="FAD-linked reductases, C-terminal domain"/>
    <property type="match status" value="1"/>
</dbReference>
<gene>
    <name evidence="20" type="ORF">CkaCkLH20_08983</name>
</gene>
<dbReference type="OrthoDB" id="1716816at2759"/>
<dbReference type="GO" id="GO:0016301">
    <property type="term" value="F:kinase activity"/>
    <property type="evidence" value="ECO:0007669"/>
    <property type="project" value="UniProtKB-KW"/>
</dbReference>
<dbReference type="SUPFAM" id="SSF52833">
    <property type="entry name" value="Thioredoxin-like"/>
    <property type="match status" value="1"/>
</dbReference>
<protein>
    <recommendedName>
        <fullName evidence="6">Polynucleotide 5'-hydroxyl-kinase GRC3</fullName>
    </recommendedName>
    <alternativeName>
        <fullName evidence="5">Polynucleotide 5'-hydroxyl-kinase grc3</fullName>
    </alternativeName>
</protein>
<dbReference type="PRINTS" id="PR00420">
    <property type="entry name" value="RNGMNOXGNASE"/>
</dbReference>
<feature type="compositionally biased region" description="Low complexity" evidence="16">
    <location>
        <begin position="25"/>
        <end position="36"/>
    </location>
</feature>